<evidence type="ECO:0000313" key="2">
    <source>
        <dbReference type="EMBL" id="VDN15661.1"/>
    </source>
</evidence>
<proteinExistence type="predicted"/>
<gene>
    <name evidence="2" type="ORF">DILT_LOCUS11492</name>
</gene>
<protein>
    <submittedName>
        <fullName evidence="2">Uncharacterized protein</fullName>
    </submittedName>
</protein>
<name>A0A3P7MCL6_DIBLA</name>
<feature type="compositionally biased region" description="Basic residues" evidence="1">
    <location>
        <begin position="84"/>
        <end position="96"/>
    </location>
</feature>
<organism evidence="2 3">
    <name type="scientific">Dibothriocephalus latus</name>
    <name type="common">Fish tapeworm</name>
    <name type="synonym">Diphyllobothrium latum</name>
    <dbReference type="NCBI Taxonomy" id="60516"/>
    <lineage>
        <taxon>Eukaryota</taxon>
        <taxon>Metazoa</taxon>
        <taxon>Spiralia</taxon>
        <taxon>Lophotrochozoa</taxon>
        <taxon>Platyhelminthes</taxon>
        <taxon>Cestoda</taxon>
        <taxon>Eucestoda</taxon>
        <taxon>Diphyllobothriidea</taxon>
        <taxon>Diphyllobothriidae</taxon>
        <taxon>Dibothriocephalus</taxon>
    </lineage>
</organism>
<feature type="compositionally biased region" description="Polar residues" evidence="1">
    <location>
        <begin position="67"/>
        <end position="77"/>
    </location>
</feature>
<accession>A0A3P7MCL6</accession>
<dbReference type="AlphaFoldDB" id="A0A3P7MCL6"/>
<feature type="compositionally biased region" description="Basic and acidic residues" evidence="1">
    <location>
        <begin position="42"/>
        <end position="56"/>
    </location>
</feature>
<evidence type="ECO:0000313" key="3">
    <source>
        <dbReference type="Proteomes" id="UP000281553"/>
    </source>
</evidence>
<reference evidence="2 3" key="1">
    <citation type="submission" date="2018-11" db="EMBL/GenBank/DDBJ databases">
        <authorList>
            <consortium name="Pathogen Informatics"/>
        </authorList>
    </citation>
    <scope>NUCLEOTIDE SEQUENCE [LARGE SCALE GENOMIC DNA]</scope>
</reference>
<feature type="region of interest" description="Disordered" evidence="1">
    <location>
        <begin position="36"/>
        <end position="115"/>
    </location>
</feature>
<sequence length="288" mass="31875">MGDYNHKPYNDVVDCLLGSENTLKLVKLSLLSDVNPKHKSFRPLDDLSARNSKTNDSDMDSYLPAPSVTSLNTTNESTSDRHELQHKRRRKTKKHNGKDGDSLEQTEPRSNKWLRCRRNSVDLSSSESSSAGDSSGCEEIGGILKNYSPLRIPKRMSPKLKMPSLADKVSKCGDISNKEKQNLPSKVIKTSLDLALQGTKSNAFVNAMRPKKSKKADAESFLFKAPNWIGLECLFCLDRSPVRSIPFLFATSNGFIGHILEEIAVVRMGKTAMEIEATAPSTASLNCK</sequence>
<dbReference type="Proteomes" id="UP000281553">
    <property type="component" value="Unassembled WGS sequence"/>
</dbReference>
<feature type="compositionally biased region" description="Basic and acidic residues" evidence="1">
    <location>
        <begin position="97"/>
        <end position="110"/>
    </location>
</feature>
<dbReference type="EMBL" id="UYRU01063201">
    <property type="protein sequence ID" value="VDN15661.1"/>
    <property type="molecule type" value="Genomic_DNA"/>
</dbReference>
<evidence type="ECO:0000256" key="1">
    <source>
        <dbReference type="SAM" id="MobiDB-lite"/>
    </source>
</evidence>
<keyword evidence="3" id="KW-1185">Reference proteome</keyword>